<comment type="caution">
    <text evidence="2">The sequence shown here is derived from an EMBL/GenBank/DDBJ whole genome shotgun (WGS) entry which is preliminary data.</text>
</comment>
<dbReference type="Proteomes" id="UP000318447">
    <property type="component" value="Unassembled WGS sequence"/>
</dbReference>
<organism evidence="2 3">
    <name type="scientific">Leishmania donovani</name>
    <dbReference type="NCBI Taxonomy" id="5661"/>
    <lineage>
        <taxon>Eukaryota</taxon>
        <taxon>Discoba</taxon>
        <taxon>Euglenozoa</taxon>
        <taxon>Kinetoplastea</taxon>
        <taxon>Metakinetoplastina</taxon>
        <taxon>Trypanosomatida</taxon>
        <taxon>Trypanosomatidae</taxon>
        <taxon>Leishmaniinae</taxon>
        <taxon>Leishmania</taxon>
    </lineage>
</organism>
<accession>A0A504Y0V5</accession>
<proteinExistence type="predicted"/>
<feature type="region of interest" description="Disordered" evidence="1">
    <location>
        <begin position="1"/>
        <end position="34"/>
    </location>
</feature>
<evidence type="ECO:0000313" key="2">
    <source>
        <dbReference type="EMBL" id="TPP53785.1"/>
    </source>
</evidence>
<sequence length="193" mass="21337">MPYLANSRASDAVSSASSSVRQEANSVTHLSPAAKGQIERTSDALLPLHRQRRLQHSEIQSAEEANGGYVNLVSRLLNEQGMCPSVAMQSLPMRALWRQMLGLSNCGIEGYELMRGQNLGYGTPRLGRCFGRVFFSTADLAQHREGKNVVKVFTYVASQRKQRFMNCPEAHLPGDLHSVSFFADAHQVKVMDA</sequence>
<evidence type="ECO:0000256" key="1">
    <source>
        <dbReference type="SAM" id="MobiDB-lite"/>
    </source>
</evidence>
<dbReference type="EMBL" id="RHLC01000007">
    <property type="protein sequence ID" value="TPP53785.1"/>
    <property type="molecule type" value="Genomic_DNA"/>
</dbReference>
<dbReference type="AlphaFoldDB" id="A0A504Y0V5"/>
<evidence type="ECO:0000313" key="3">
    <source>
        <dbReference type="Proteomes" id="UP000318447"/>
    </source>
</evidence>
<protein>
    <submittedName>
        <fullName evidence="2">Uncharacterized protein</fullName>
    </submittedName>
</protein>
<gene>
    <name evidence="2" type="ORF">CGC21_38180</name>
</gene>
<name>A0A504Y0V5_LEIDO</name>
<reference evidence="3" key="1">
    <citation type="submission" date="2019-02" db="EMBL/GenBank/DDBJ databases">
        <title>FDA dAtabase for Regulatory Grade micrObial Sequences (FDA-ARGOS): Supporting development and validation of Infectious Disease Dx tests.</title>
        <authorList>
            <person name="Duncan R."/>
            <person name="Fisher C."/>
            <person name="Tallon L."/>
            <person name="Sadzewicz L."/>
            <person name="Sengamalay N."/>
            <person name="Ott S."/>
            <person name="Godinez A."/>
            <person name="Nagaraj S."/>
            <person name="Vavikolanu K."/>
            <person name="Nadendla S."/>
            <person name="Aluvathingal J."/>
            <person name="Sichtig H."/>
        </authorList>
    </citation>
    <scope>NUCLEOTIDE SEQUENCE [LARGE SCALE GENOMIC DNA]</scope>
    <source>
        <strain evidence="3">FDAARGOS_361</strain>
    </source>
</reference>
<feature type="compositionally biased region" description="Low complexity" evidence="1">
    <location>
        <begin position="1"/>
        <end position="26"/>
    </location>
</feature>